<dbReference type="InterPro" id="IPR029787">
    <property type="entry name" value="Nucleotide_cyclase"/>
</dbReference>
<dbReference type="EMBL" id="MWQY01000004">
    <property type="protein sequence ID" value="ORC36851.1"/>
    <property type="molecule type" value="Genomic_DNA"/>
</dbReference>
<sequence length="490" mass="56628">MKSLEDYGPDTSPYELFEHLYNRVISRSIRSFSKLMEYVSALPRTEPNLRVFRKIFHLIKELNWGVFAPLDEKEFPGLWKELVLPFSGISGTGDLKRNTSISTVYAAILDIHGYSAFCLKNRRNLSMLMLLDECIQEDIRRISKNFGTLSWRSEGDAIILISDDPRGISSAAVNIADYFSRRRIVKSKKLQESRIVHKIILPDMAVSAGIAGGRAYTPLVITRDGDISGDIINTAARLQGFANTLAPTETKILATNHVVHQLQKERPGAESDLLDEVGYFNLGRFQFKGMEITVFEILFRNSQKEKLIYQGHLLKLYSAIEKERWRDLIFTSLVNVFARVISSARQIKIGEVSRSELLNKCSRALKLYKSGTDYHRPIAILRELRESLAHLRNADPILGIYTDQILEKYSMIEHQFHDYLEEHLPEMINKFLDLQQRDLFLKASKSREIYDQLKQKGLDEMMKENQKYTWYRIIDEERETLSSRIHIGKK</sequence>
<dbReference type="InterPro" id="IPR001054">
    <property type="entry name" value="A/G_cyclase"/>
</dbReference>
<feature type="domain" description="Guanylate cyclase" evidence="1">
    <location>
        <begin position="105"/>
        <end position="239"/>
    </location>
</feature>
<dbReference type="AlphaFoldDB" id="A0A1Y1S0H5"/>
<dbReference type="Gene3D" id="3.30.70.1230">
    <property type="entry name" value="Nucleotide cyclase"/>
    <property type="match status" value="1"/>
</dbReference>
<reference evidence="2 3" key="1">
    <citation type="submission" date="2017-03" db="EMBL/GenBank/DDBJ databases">
        <title>Draft Genome sequence of Marispirochaeta sp. strain JC444.</title>
        <authorList>
            <person name="Shivani Y."/>
            <person name="Subhash Y."/>
            <person name="Sasikala C."/>
            <person name="Ramana C."/>
        </authorList>
    </citation>
    <scope>NUCLEOTIDE SEQUENCE [LARGE SCALE GENOMIC DNA]</scope>
    <source>
        <strain evidence="2 3">JC444</strain>
    </source>
</reference>
<dbReference type="RefSeq" id="WP_083048672.1">
    <property type="nucleotide sequence ID" value="NZ_MWQY01000004.1"/>
</dbReference>
<protein>
    <recommendedName>
        <fullName evidence="1">Guanylate cyclase domain-containing protein</fullName>
    </recommendedName>
</protein>
<dbReference type="OrthoDB" id="304807at2"/>
<organism evidence="2 3">
    <name type="scientific">Marispirochaeta aestuarii</name>
    <dbReference type="NCBI Taxonomy" id="1963862"/>
    <lineage>
        <taxon>Bacteria</taxon>
        <taxon>Pseudomonadati</taxon>
        <taxon>Spirochaetota</taxon>
        <taxon>Spirochaetia</taxon>
        <taxon>Spirochaetales</taxon>
        <taxon>Spirochaetaceae</taxon>
        <taxon>Marispirochaeta</taxon>
    </lineage>
</organism>
<dbReference type="GO" id="GO:0035556">
    <property type="term" value="P:intracellular signal transduction"/>
    <property type="evidence" value="ECO:0007669"/>
    <property type="project" value="InterPro"/>
</dbReference>
<dbReference type="GO" id="GO:0009190">
    <property type="term" value="P:cyclic nucleotide biosynthetic process"/>
    <property type="evidence" value="ECO:0007669"/>
    <property type="project" value="InterPro"/>
</dbReference>
<dbReference type="STRING" id="1963862.B4O97_04290"/>
<gene>
    <name evidence="2" type="ORF">B4O97_04290</name>
</gene>
<dbReference type="GO" id="GO:0004016">
    <property type="term" value="F:adenylate cyclase activity"/>
    <property type="evidence" value="ECO:0007669"/>
    <property type="project" value="UniProtKB-ARBA"/>
</dbReference>
<dbReference type="Proteomes" id="UP000192343">
    <property type="component" value="Unassembled WGS sequence"/>
</dbReference>
<name>A0A1Y1S0H5_9SPIO</name>
<accession>A0A1Y1S0H5</accession>
<evidence type="ECO:0000259" key="1">
    <source>
        <dbReference type="PROSITE" id="PS50125"/>
    </source>
</evidence>
<proteinExistence type="predicted"/>
<keyword evidence="3" id="KW-1185">Reference proteome</keyword>
<evidence type="ECO:0000313" key="3">
    <source>
        <dbReference type="Proteomes" id="UP000192343"/>
    </source>
</evidence>
<comment type="caution">
    <text evidence="2">The sequence shown here is derived from an EMBL/GenBank/DDBJ whole genome shotgun (WGS) entry which is preliminary data.</text>
</comment>
<evidence type="ECO:0000313" key="2">
    <source>
        <dbReference type="EMBL" id="ORC36851.1"/>
    </source>
</evidence>
<dbReference type="SUPFAM" id="SSF55073">
    <property type="entry name" value="Nucleotide cyclase"/>
    <property type="match status" value="1"/>
</dbReference>
<dbReference type="PROSITE" id="PS50125">
    <property type="entry name" value="GUANYLATE_CYCLASE_2"/>
    <property type="match status" value="1"/>
</dbReference>